<dbReference type="EMBL" id="JAUOQI010000001">
    <property type="protein sequence ID" value="MDO6575936.1"/>
    <property type="molecule type" value="Genomic_DNA"/>
</dbReference>
<accession>A0AAW7YZ37</accession>
<comment type="caution">
    <text evidence="2">The sequence shown here is derived from an EMBL/GenBank/DDBJ whole genome shotgun (WGS) entry which is preliminary data.</text>
</comment>
<organism evidence="2 3">
    <name type="scientific">Alteromonas stellipolaris</name>
    <dbReference type="NCBI Taxonomy" id="233316"/>
    <lineage>
        <taxon>Bacteria</taxon>
        <taxon>Pseudomonadati</taxon>
        <taxon>Pseudomonadota</taxon>
        <taxon>Gammaproteobacteria</taxon>
        <taxon>Alteromonadales</taxon>
        <taxon>Alteromonadaceae</taxon>
        <taxon>Alteromonas/Salinimonas group</taxon>
        <taxon>Alteromonas</taxon>
    </lineage>
</organism>
<protein>
    <submittedName>
        <fullName evidence="2">DUF4263 domain-containing protein</fullName>
    </submittedName>
</protein>
<dbReference type="RefSeq" id="WP_303537819.1">
    <property type="nucleotide sequence ID" value="NZ_JAUOQI010000001.1"/>
</dbReference>
<reference evidence="2" key="1">
    <citation type="submission" date="2023-07" db="EMBL/GenBank/DDBJ databases">
        <title>Genome content predicts the carbon catabolic preferences of heterotrophic bacteria.</title>
        <authorList>
            <person name="Gralka M."/>
        </authorList>
    </citation>
    <scope>NUCLEOTIDE SEQUENCE</scope>
    <source>
        <strain evidence="2">F2M12</strain>
    </source>
</reference>
<feature type="domain" description="Shedu protein SduA C-terminal" evidence="1">
    <location>
        <begin position="174"/>
        <end position="321"/>
    </location>
</feature>
<proteinExistence type="predicted"/>
<dbReference type="InterPro" id="IPR025359">
    <property type="entry name" value="SduA_C"/>
</dbReference>
<gene>
    <name evidence="2" type="ORF">Q4527_00945</name>
</gene>
<name>A0AAW7YZ37_9ALTE</name>
<evidence type="ECO:0000259" key="1">
    <source>
        <dbReference type="Pfam" id="PF14082"/>
    </source>
</evidence>
<dbReference type="Pfam" id="PF14082">
    <property type="entry name" value="SduA_C"/>
    <property type="match status" value="1"/>
</dbReference>
<evidence type="ECO:0000313" key="3">
    <source>
        <dbReference type="Proteomes" id="UP001170717"/>
    </source>
</evidence>
<dbReference type="Proteomes" id="UP001170717">
    <property type="component" value="Unassembled WGS sequence"/>
</dbReference>
<sequence>MSVGPIGKKQARSGNVSYSDPVTLHETSKSRIDFVPFYINKSSGVELAGKIQTYRKEQSPFGLLPVEEKSLSLQGNAILKLFDALKSHIAVKDENDGDFFLIKVNDGTAQLAEHDPQSVANALTSVLSQDEIIAHLQNTDITDELANALKGSIRLKDMKAAVNRLRNHLNNQENDEKIYQKWCEEYPWAFGNAYVVNDDIRAISPHDHLDLMLSNVIAGFRDVIELKRPNMEVMNYDSSHRNFYFSSEVSKAIGQCHRYLDTFNEVAVKGLQDHPEVVAYHPRAIIVIGRSHNWSPEKHRALHGLNSRLTNISVMTYDHLLNQGERLVNLLEPAPEDLKPAINQDSSWNDFEF</sequence>
<evidence type="ECO:0000313" key="2">
    <source>
        <dbReference type="EMBL" id="MDO6575936.1"/>
    </source>
</evidence>
<dbReference type="AlphaFoldDB" id="A0AAW7YZ37"/>